<comment type="similarity">
    <text evidence="2">Belongs to the EccD/Snm4 family.</text>
</comment>
<evidence type="ECO:0000256" key="4">
    <source>
        <dbReference type="ARBA" id="ARBA00022692"/>
    </source>
</evidence>
<dbReference type="InterPro" id="IPR006707">
    <property type="entry name" value="T7SS_EccD"/>
</dbReference>
<protein>
    <submittedName>
        <fullName evidence="9">Type VII secretion integral membrane protein EccD</fullName>
    </submittedName>
</protein>
<dbReference type="Proteomes" id="UP000586827">
    <property type="component" value="Unassembled WGS sequence"/>
</dbReference>
<dbReference type="InterPro" id="IPR024962">
    <property type="entry name" value="YukD-like"/>
</dbReference>
<evidence type="ECO:0000256" key="7">
    <source>
        <dbReference type="SAM" id="Phobius"/>
    </source>
</evidence>
<gene>
    <name evidence="9" type="primary">eccD</name>
    <name evidence="9" type="ORF">HLB23_18870</name>
</gene>
<dbReference type="EMBL" id="JABELX010000006">
    <property type="protein sequence ID" value="NNH71895.1"/>
    <property type="molecule type" value="Genomic_DNA"/>
</dbReference>
<evidence type="ECO:0000256" key="2">
    <source>
        <dbReference type="ARBA" id="ARBA00006162"/>
    </source>
</evidence>
<evidence type="ECO:0000256" key="5">
    <source>
        <dbReference type="ARBA" id="ARBA00022989"/>
    </source>
</evidence>
<keyword evidence="6 7" id="KW-0472">Membrane</keyword>
<dbReference type="GO" id="GO:0005886">
    <property type="term" value="C:plasma membrane"/>
    <property type="evidence" value="ECO:0007669"/>
    <property type="project" value="UniProtKB-SubCell"/>
</dbReference>
<dbReference type="AlphaFoldDB" id="A0A849C6C2"/>
<feature type="transmembrane region" description="Helical" evidence="7">
    <location>
        <begin position="465"/>
        <end position="488"/>
    </location>
</feature>
<reference evidence="9 10" key="1">
    <citation type="submission" date="2020-05" db="EMBL/GenBank/DDBJ databases">
        <title>MicrobeNet Type strains.</title>
        <authorList>
            <person name="Nicholson A.C."/>
        </authorList>
    </citation>
    <scope>NUCLEOTIDE SEQUENCE [LARGE SCALE GENOMIC DNA]</scope>
    <source>
        <strain evidence="9 10">JCM 3224</strain>
    </source>
</reference>
<comment type="caution">
    <text evidence="9">The sequence shown here is derived from an EMBL/GenBank/DDBJ whole genome shotgun (WGS) entry which is preliminary data.</text>
</comment>
<feature type="domain" description="EccD-like transmembrane" evidence="8">
    <location>
        <begin position="135"/>
        <end position="491"/>
    </location>
</feature>
<feature type="transmembrane region" description="Helical" evidence="7">
    <location>
        <begin position="429"/>
        <end position="453"/>
    </location>
</feature>
<evidence type="ECO:0000259" key="8">
    <source>
        <dbReference type="Pfam" id="PF19053"/>
    </source>
</evidence>
<keyword evidence="5 7" id="KW-1133">Transmembrane helix</keyword>
<accession>A0A849C6C2</accession>
<feature type="transmembrane region" description="Helical" evidence="7">
    <location>
        <begin position="404"/>
        <end position="423"/>
    </location>
</feature>
<evidence type="ECO:0000313" key="10">
    <source>
        <dbReference type="Proteomes" id="UP000586827"/>
    </source>
</evidence>
<keyword evidence="10" id="KW-1185">Reference proteome</keyword>
<keyword evidence="3" id="KW-1003">Cell membrane</keyword>
<dbReference type="Pfam" id="PF08817">
    <property type="entry name" value="YukD"/>
    <property type="match status" value="1"/>
</dbReference>
<evidence type="ECO:0000313" key="9">
    <source>
        <dbReference type="EMBL" id="NNH71895.1"/>
    </source>
</evidence>
<feature type="transmembrane region" description="Helical" evidence="7">
    <location>
        <begin position="244"/>
        <end position="267"/>
    </location>
</feature>
<proteinExistence type="inferred from homology"/>
<sequence>MTAQSISGLGAAETELCRVSVIGGNTQLDVGLPANVPIAVFIGDLVKLIASRNPGLADSEDGEAVVVPEHWTLAKLGRDVIASGQTLHDAEVYDGELLVLRSNTAKEAPALFDDVIDAVARLTDADFRGWSAGSARWVGLSTAVVAVLFGLLLAALARGDGDTFVAPSVLLGCSVAAGVAAMIALRKYADELTATVLLLCMLLLTFGGAGLAVPGPIGSPHLLLGATATLLVAIVGYRLIGAGAAVVTAVVTVIIFAGGAAAVRMIWDTELPKIAAGVLIVSMLALSMTSRLAATLARLPVPPVPTAGAAIDPADHEPRPTLEGIGAIGATALPSAHGLGLRARVANHYQTGLVIGITLGAIFGALGTADPLGAAKWQGITLAVVVSILLCLRGRAYADLAQASTLIVGGCVTFLSLIGLLALGDSDLLLVSMALLLAFAVSATGFGVIGPHIEVTPVTRRFIEIFEYMLIVSIIPLVLWLMGIYSMARNL</sequence>
<dbReference type="NCBIfam" id="TIGR03920">
    <property type="entry name" value="T7SS_EccD"/>
    <property type="match status" value="1"/>
</dbReference>
<feature type="transmembrane region" description="Helical" evidence="7">
    <location>
        <begin position="164"/>
        <end position="185"/>
    </location>
</feature>
<feature type="transmembrane region" description="Helical" evidence="7">
    <location>
        <begin position="192"/>
        <end position="213"/>
    </location>
</feature>
<dbReference type="Gene3D" id="3.10.20.90">
    <property type="entry name" value="Phosphatidylinositol 3-kinase Catalytic Subunit, Chain A, domain 1"/>
    <property type="match status" value="1"/>
</dbReference>
<dbReference type="Pfam" id="PF19053">
    <property type="entry name" value="EccD"/>
    <property type="match status" value="1"/>
</dbReference>
<evidence type="ECO:0000256" key="3">
    <source>
        <dbReference type="ARBA" id="ARBA00022475"/>
    </source>
</evidence>
<feature type="transmembrane region" description="Helical" evidence="7">
    <location>
        <begin position="351"/>
        <end position="369"/>
    </location>
</feature>
<feature type="transmembrane region" description="Helical" evidence="7">
    <location>
        <begin position="375"/>
        <end position="392"/>
    </location>
</feature>
<dbReference type="InterPro" id="IPR044049">
    <property type="entry name" value="EccD_transm"/>
</dbReference>
<dbReference type="PIRSF" id="PIRSF017804">
    <property type="entry name" value="Secretion_EccD1"/>
    <property type="match status" value="1"/>
</dbReference>
<name>A0A849C6C2_9NOCA</name>
<keyword evidence="4 7" id="KW-0812">Transmembrane</keyword>
<feature type="transmembrane region" description="Helical" evidence="7">
    <location>
        <begin position="137"/>
        <end position="158"/>
    </location>
</feature>
<organism evidence="9 10">
    <name type="scientific">Nocardia uniformis</name>
    <dbReference type="NCBI Taxonomy" id="53432"/>
    <lineage>
        <taxon>Bacteria</taxon>
        <taxon>Bacillati</taxon>
        <taxon>Actinomycetota</taxon>
        <taxon>Actinomycetes</taxon>
        <taxon>Mycobacteriales</taxon>
        <taxon>Nocardiaceae</taxon>
        <taxon>Nocardia</taxon>
    </lineage>
</organism>
<evidence type="ECO:0000256" key="1">
    <source>
        <dbReference type="ARBA" id="ARBA00004651"/>
    </source>
</evidence>
<comment type="subcellular location">
    <subcellularLocation>
        <location evidence="1">Cell membrane</location>
        <topology evidence="1">Multi-pass membrane protein</topology>
    </subcellularLocation>
</comment>
<evidence type="ECO:0000256" key="6">
    <source>
        <dbReference type="ARBA" id="ARBA00023136"/>
    </source>
</evidence>